<dbReference type="InterPro" id="IPR009056">
    <property type="entry name" value="Cyt_c-like_dom"/>
</dbReference>
<keyword evidence="1" id="KW-0813">Transport</keyword>
<dbReference type="Pfam" id="PF18911">
    <property type="entry name" value="PKD_4"/>
    <property type="match status" value="1"/>
</dbReference>
<reference evidence="10" key="1">
    <citation type="journal article" date="2019" name="Int. J. Syst. Evol. Microbiol.">
        <title>The Global Catalogue of Microorganisms (GCM) 10K type strain sequencing project: providing services to taxonomists for standard genome sequencing and annotation.</title>
        <authorList>
            <consortium name="The Broad Institute Genomics Platform"/>
            <consortium name="The Broad Institute Genome Sequencing Center for Infectious Disease"/>
            <person name="Wu L."/>
            <person name="Ma J."/>
        </authorList>
    </citation>
    <scope>NUCLEOTIDE SEQUENCE [LARGE SCALE GENOMIC DNA]</scope>
    <source>
        <strain evidence="10">CGMCC 4.7466</strain>
    </source>
</reference>
<evidence type="ECO:0000256" key="5">
    <source>
        <dbReference type="ARBA" id="ARBA00023004"/>
    </source>
</evidence>
<evidence type="ECO:0000256" key="2">
    <source>
        <dbReference type="ARBA" id="ARBA00022617"/>
    </source>
</evidence>
<dbReference type="SUPFAM" id="SSF46626">
    <property type="entry name" value="Cytochrome c"/>
    <property type="match status" value="1"/>
</dbReference>
<proteinExistence type="predicted"/>
<keyword evidence="4" id="KW-0249">Electron transport</keyword>
<dbReference type="InterPro" id="IPR012938">
    <property type="entry name" value="Glc/Sorbosone_DH"/>
</dbReference>
<dbReference type="CDD" id="cd00146">
    <property type="entry name" value="PKD"/>
    <property type="match status" value="1"/>
</dbReference>
<name>A0ABV9T0A0_9BACT</name>
<dbReference type="PANTHER" id="PTHR19328:SF75">
    <property type="entry name" value="ALDOSE SUGAR DEHYDROGENASE YLII"/>
    <property type="match status" value="1"/>
</dbReference>
<dbReference type="PROSITE" id="PS51007">
    <property type="entry name" value="CYTC"/>
    <property type="match status" value="1"/>
</dbReference>
<dbReference type="Gene3D" id="1.10.760.10">
    <property type="entry name" value="Cytochrome c-like domain"/>
    <property type="match status" value="1"/>
</dbReference>
<dbReference type="PANTHER" id="PTHR19328">
    <property type="entry name" value="HEDGEHOG-INTERACTING PROTEIN"/>
    <property type="match status" value="1"/>
</dbReference>
<dbReference type="PRINTS" id="PR00606">
    <property type="entry name" value="CYTCHROMECID"/>
</dbReference>
<protein>
    <submittedName>
        <fullName evidence="9">PQQ-dependent sugar dehydrogenase</fullName>
    </submittedName>
</protein>
<gene>
    <name evidence="9" type="ORF">ACFPFU_09555</name>
</gene>
<sequence>MNLQNLPVFRSKIIISTLLSGAMAWTLSGCAEREEATDDPSKKPDPTRFTYEVVADGLEEPMQLEFDHEGRVYWIERTGAVKRADEASGQVTRLGKVALTTEKAPGLIGMLLAKDFQRSQQVFLYYSAAEDKGEYMRLSRFTLEANGQMNMDSEVVLLKIFWEQPDGEHFGGGMVWDNEGNLLLSVGCDSSPTQYAPFAFSNEGGRGEDSGRSAGNSNDLRGAILRIRPHPDGTYSIPENNLFPEGIPQTRPEIYIMGNRNPWRLSIDSQTGYLHWGEVGPDAGIDSEKYGPKGYDEFNVAKGAGNFGWPFFIANNLPYNRYNYETGEYGEPFDPMAPVNNSPNNTGLEKLPPAQPSLVAYPYRVSDEWPLLGSAARSAVGGPVFRKSNFSSNALRLFPSYYEGKWLVTDYVRNWIMVISMDGERTEATSIEPFLPPGHLKHKQPLDMDFGPTGDLYLVEYGLAGQGRVSKMVYNAGNRPPIANASAEPSAGAVPLEVNLSSDGTVDFDGDQLNYTWRFRPLGDGEELVYDGPHPRASIQQAGKYEVTLTVSDPEGAADSTLLEIVAGNEKPEVKFKITSGNRTFFFPNENIGYRVEVRDEEDGTTEKGDIAPESVSVTAEYIPSGLSPEELIRLKKEGAVQPGEALRHIQAQSLLEQYNCMTCHQLDEKLLGPSFREIALKYGQNSNAFDIMHRSIFEGSSGKWGEINMPPHPMLSGEETSRIIDYILSQADGESGVRKLPLEGNFSMHAFEPRSHVSRLGKFYSFNFEPGSYLFHASYTDRGSDEVPGINLTGDHLVLLRYPLLTPESADYFSEEGVSFTPSTDDPGFIITGKGGYLGFRNIDLTGINKINIGALTRFWHWSHFIGGIVELRVGSPTGTVIGEPFEIIPHPIKEGEGPFFGEDAGKPVPFDVSKVDGIHDVYIIVRNEGAKESDALVIMTGIEFIK</sequence>
<evidence type="ECO:0000259" key="8">
    <source>
        <dbReference type="PROSITE" id="PS51007"/>
    </source>
</evidence>
<dbReference type="SUPFAM" id="SSF49299">
    <property type="entry name" value="PKD domain"/>
    <property type="match status" value="1"/>
</dbReference>
<dbReference type="InterPro" id="IPR036909">
    <property type="entry name" value="Cyt_c-like_dom_sf"/>
</dbReference>
<evidence type="ECO:0000259" key="7">
    <source>
        <dbReference type="PROSITE" id="PS50093"/>
    </source>
</evidence>
<dbReference type="EMBL" id="JBHSJJ010000004">
    <property type="protein sequence ID" value="MFC4871932.1"/>
    <property type="molecule type" value="Genomic_DNA"/>
</dbReference>
<feature type="domain" description="Cytochrome c" evidence="8">
    <location>
        <begin position="639"/>
        <end position="732"/>
    </location>
</feature>
<evidence type="ECO:0000256" key="1">
    <source>
        <dbReference type="ARBA" id="ARBA00022448"/>
    </source>
</evidence>
<dbReference type="CDD" id="cd04084">
    <property type="entry name" value="CBM6_xylanase-like"/>
    <property type="match status" value="1"/>
</dbReference>
<organism evidence="9 10">
    <name type="scientific">Negadavirga shengliensis</name>
    <dbReference type="NCBI Taxonomy" id="1389218"/>
    <lineage>
        <taxon>Bacteria</taxon>
        <taxon>Pseudomonadati</taxon>
        <taxon>Bacteroidota</taxon>
        <taxon>Cytophagia</taxon>
        <taxon>Cytophagales</taxon>
        <taxon>Cyclobacteriaceae</taxon>
        <taxon>Negadavirga</taxon>
    </lineage>
</organism>
<dbReference type="InterPro" id="IPR011041">
    <property type="entry name" value="Quinoprot_gluc/sorb_DH_b-prop"/>
</dbReference>
<dbReference type="InterPro" id="IPR011042">
    <property type="entry name" value="6-blade_b-propeller_TolB-like"/>
</dbReference>
<dbReference type="InterPro" id="IPR000601">
    <property type="entry name" value="PKD_dom"/>
</dbReference>
<evidence type="ECO:0000256" key="4">
    <source>
        <dbReference type="ARBA" id="ARBA00022982"/>
    </source>
</evidence>
<evidence type="ECO:0000256" key="6">
    <source>
        <dbReference type="PROSITE-ProRule" id="PRU00433"/>
    </source>
</evidence>
<dbReference type="InterPro" id="IPR022409">
    <property type="entry name" value="PKD/Chitinase_dom"/>
</dbReference>
<dbReference type="Proteomes" id="UP001595818">
    <property type="component" value="Unassembled WGS sequence"/>
</dbReference>
<dbReference type="Gene3D" id="2.60.40.10">
    <property type="entry name" value="Immunoglobulins"/>
    <property type="match status" value="1"/>
</dbReference>
<evidence type="ECO:0000313" key="10">
    <source>
        <dbReference type="Proteomes" id="UP001595818"/>
    </source>
</evidence>
<dbReference type="InterPro" id="IPR035986">
    <property type="entry name" value="PKD_dom_sf"/>
</dbReference>
<comment type="caution">
    <text evidence="9">The sequence shown here is derived from an EMBL/GenBank/DDBJ whole genome shotgun (WGS) entry which is preliminary data.</text>
</comment>
<evidence type="ECO:0000256" key="3">
    <source>
        <dbReference type="ARBA" id="ARBA00022723"/>
    </source>
</evidence>
<dbReference type="Gene3D" id="2.60.120.260">
    <property type="entry name" value="Galactose-binding domain-like"/>
    <property type="match status" value="1"/>
</dbReference>
<dbReference type="Pfam" id="PF07995">
    <property type="entry name" value="GSDH"/>
    <property type="match status" value="1"/>
</dbReference>
<dbReference type="Pfam" id="PF00034">
    <property type="entry name" value="Cytochrom_C"/>
    <property type="match status" value="1"/>
</dbReference>
<dbReference type="SMART" id="SM00089">
    <property type="entry name" value="PKD"/>
    <property type="match status" value="1"/>
</dbReference>
<feature type="domain" description="PKD" evidence="7">
    <location>
        <begin position="481"/>
        <end position="561"/>
    </location>
</feature>
<dbReference type="RefSeq" id="WP_377063864.1">
    <property type="nucleotide sequence ID" value="NZ_JBHSJJ010000004.1"/>
</dbReference>
<keyword evidence="3 6" id="KW-0479">Metal-binding</keyword>
<evidence type="ECO:0000313" key="9">
    <source>
        <dbReference type="EMBL" id="MFC4871932.1"/>
    </source>
</evidence>
<accession>A0ABV9T0A0</accession>
<dbReference type="InterPro" id="IPR013783">
    <property type="entry name" value="Ig-like_fold"/>
</dbReference>
<dbReference type="SUPFAM" id="SSF50952">
    <property type="entry name" value="Soluble quinoprotein glucose dehydrogenase"/>
    <property type="match status" value="1"/>
</dbReference>
<dbReference type="InterPro" id="IPR002324">
    <property type="entry name" value="Cyt_c_ID"/>
</dbReference>
<keyword evidence="10" id="KW-1185">Reference proteome</keyword>
<dbReference type="Gene3D" id="2.120.10.30">
    <property type="entry name" value="TolB, C-terminal domain"/>
    <property type="match status" value="1"/>
</dbReference>
<keyword evidence="2 6" id="KW-0349">Heme</keyword>
<keyword evidence="5 6" id="KW-0408">Iron</keyword>
<dbReference type="PROSITE" id="PS50093">
    <property type="entry name" value="PKD"/>
    <property type="match status" value="1"/>
</dbReference>